<dbReference type="STRING" id="1127673.GLIP_0434"/>
<name>K6XN23_9ALTE</name>
<dbReference type="RefSeq" id="WP_008842901.1">
    <property type="nucleotide sequence ID" value="NZ_BAEN01000014.1"/>
</dbReference>
<dbReference type="PANTHER" id="PTHR43737">
    <property type="entry name" value="BLL7424 PROTEIN"/>
    <property type="match status" value="1"/>
</dbReference>
<dbReference type="OrthoDB" id="9779968at2"/>
<evidence type="ECO:0008006" key="3">
    <source>
        <dbReference type="Google" id="ProtNLM"/>
    </source>
</evidence>
<evidence type="ECO:0000313" key="2">
    <source>
        <dbReference type="Proteomes" id="UP000006334"/>
    </source>
</evidence>
<accession>K6XN23</accession>
<proteinExistence type="predicted"/>
<sequence>MNLNRRNFIKAGVAGWVVYQTMASGALASSLKPSTKHKKVVWVMLRGAMDSLHGVLPVGDPDFMAIRGDLVKPIVNQLLPLEQGFALHPALKNCHSWYQNQEFSPVVAVASGYRERSHFDGQDQMESGLNTTDHENGWLARAANLAHGHGLAISQTVPIALRGDDASQTWYPSHFATTEDDLIDRLRTLYAGNEEFSGLLESAVTNRDMLEMNGKDRTRANFSYLAKQCGELLNRDNSANCAMLELNGWDTHNNQFSRLSRQFEILDNGLGELKTGLGESWNKTVVIVTTEFGRTVAINGTKGTDHGTGSAMFLLGGAIKGKQVLGKWPGLKKEHLFANRDLMPTTDVRSWMASVLHQHWGLSLADLNNVFPDVTPIAQSIVKSLS</sequence>
<reference evidence="1 2" key="1">
    <citation type="journal article" date="2017" name="Antonie Van Leeuwenhoek">
        <title>Rhizobium rhizosphaerae sp. nov., a novel species isolated from rice rhizosphere.</title>
        <authorList>
            <person name="Zhao J.J."/>
            <person name="Zhang J."/>
            <person name="Zhang R.J."/>
            <person name="Zhang C.W."/>
            <person name="Yin H.Q."/>
            <person name="Zhang X.X."/>
        </authorList>
    </citation>
    <scope>NUCLEOTIDE SEQUENCE [LARGE SCALE GENOMIC DNA]</scope>
    <source>
        <strain evidence="1 2">E3</strain>
    </source>
</reference>
<organism evidence="1 2">
    <name type="scientific">Aliiglaciecola lipolytica E3</name>
    <dbReference type="NCBI Taxonomy" id="1127673"/>
    <lineage>
        <taxon>Bacteria</taxon>
        <taxon>Pseudomonadati</taxon>
        <taxon>Pseudomonadota</taxon>
        <taxon>Gammaproteobacteria</taxon>
        <taxon>Alteromonadales</taxon>
        <taxon>Alteromonadaceae</taxon>
        <taxon>Aliiglaciecola</taxon>
    </lineage>
</organism>
<evidence type="ECO:0000313" key="1">
    <source>
        <dbReference type="EMBL" id="GAC13081.1"/>
    </source>
</evidence>
<dbReference type="PANTHER" id="PTHR43737:SF1">
    <property type="entry name" value="DUF1501 DOMAIN-CONTAINING PROTEIN"/>
    <property type="match status" value="1"/>
</dbReference>
<dbReference type="InterPro" id="IPR010869">
    <property type="entry name" value="DUF1501"/>
</dbReference>
<dbReference type="Pfam" id="PF07394">
    <property type="entry name" value="DUF1501"/>
    <property type="match status" value="1"/>
</dbReference>
<keyword evidence="2" id="KW-1185">Reference proteome</keyword>
<dbReference type="EMBL" id="BAEN01000014">
    <property type="protein sequence ID" value="GAC13081.1"/>
    <property type="molecule type" value="Genomic_DNA"/>
</dbReference>
<gene>
    <name evidence="1" type="ORF">GLIP_0434</name>
</gene>
<dbReference type="Proteomes" id="UP000006334">
    <property type="component" value="Unassembled WGS sequence"/>
</dbReference>
<dbReference type="eggNOG" id="COG4102">
    <property type="taxonomic scope" value="Bacteria"/>
</dbReference>
<dbReference type="AlphaFoldDB" id="K6XN23"/>
<comment type="caution">
    <text evidence="1">The sequence shown here is derived from an EMBL/GenBank/DDBJ whole genome shotgun (WGS) entry which is preliminary data.</text>
</comment>
<protein>
    <recommendedName>
        <fullName evidence="3">DUF1501 domain-containing protein</fullName>
    </recommendedName>
</protein>